<evidence type="ECO:0000256" key="1">
    <source>
        <dbReference type="ARBA" id="ARBA00023054"/>
    </source>
</evidence>
<evidence type="ECO:0000256" key="4">
    <source>
        <dbReference type="ARBA" id="ARBA00024208"/>
    </source>
</evidence>
<feature type="coiled-coil region" evidence="5">
    <location>
        <begin position="119"/>
        <end position="160"/>
    </location>
</feature>
<evidence type="ECO:0000256" key="3">
    <source>
        <dbReference type="ARBA" id="ARBA00024186"/>
    </source>
</evidence>
<organism evidence="7 8">
    <name type="scientific">Penstemon smallii</name>
    <dbReference type="NCBI Taxonomy" id="265156"/>
    <lineage>
        <taxon>Eukaryota</taxon>
        <taxon>Viridiplantae</taxon>
        <taxon>Streptophyta</taxon>
        <taxon>Embryophyta</taxon>
        <taxon>Tracheophyta</taxon>
        <taxon>Spermatophyta</taxon>
        <taxon>Magnoliopsida</taxon>
        <taxon>eudicotyledons</taxon>
        <taxon>Gunneridae</taxon>
        <taxon>Pentapetalae</taxon>
        <taxon>asterids</taxon>
        <taxon>lamiids</taxon>
        <taxon>Lamiales</taxon>
        <taxon>Plantaginaceae</taxon>
        <taxon>Cheloneae</taxon>
        <taxon>Penstemon</taxon>
    </lineage>
</organism>
<dbReference type="AlphaFoldDB" id="A0ABD3SHW6"/>
<feature type="compositionally biased region" description="Basic and acidic residues" evidence="6">
    <location>
        <begin position="449"/>
        <end position="463"/>
    </location>
</feature>
<dbReference type="PANTHER" id="PTHR31908:SF9">
    <property type="entry name" value="PROTEIN CROWDED NUCLEI 3"/>
    <property type="match status" value="1"/>
</dbReference>
<accession>A0ABD3SHW6</accession>
<evidence type="ECO:0000313" key="7">
    <source>
        <dbReference type="EMBL" id="KAL3824055.1"/>
    </source>
</evidence>
<dbReference type="InterPro" id="IPR040418">
    <property type="entry name" value="CRWN"/>
</dbReference>
<feature type="compositionally biased region" description="Acidic residues" evidence="6">
    <location>
        <begin position="585"/>
        <end position="603"/>
    </location>
</feature>
<comment type="similarity">
    <text evidence="4">Belongs to the CRWN family.</text>
</comment>
<comment type="caution">
    <text evidence="7">The sequence shown here is derived from an EMBL/GenBank/DDBJ whole genome shotgun (WGS) entry which is preliminary data.</text>
</comment>
<sequence>MFTPKRPFPGLSITQEYSVKGKTVAFADGDREDADIVEDWRRFREVGLLDEAALEKRDREAVLERSQWLERELLDYQYNMGLLLIEKKEWTSKREEFQQSLLEAHAVLKREKMSHLVAVSQLEEREANLKKALDVERQSVNELERSLRVTREEIEKTKVASETKMAYASDLVAGVENRSLEVQEKLLAADSKLAEASRKTSELDRKFQEFVTRENVLKRERMSFNSERDAHEATFLEHKEHMQEMKRKLQEGEDKLFESQRRINEREEKANDFNRMLNQKQRELAKAQEKIDLENLTLKDKEENINKKLKDLIAKEEDIVLNKQQLEKQQLEMNKDIEELDALNQKLKLQRQQFIKERRHFLALVETLKSCQNCGDMAKDYVLSDLDITEQDDKEARSLQAPGDEVFKKLASEDHINKVSSASLIEERRVDSIPAGKASGKVQQKRARSRMEGSDDSEGRSESVVEGSHRKRRQTGPPTVRTAGEPRYNLRRHKAAGKAVESERKTDKEVGDATVSHDNEITYVPPGEVDNKDEDPTALVQVTSNKNVQAQTASSNSAVKTSEVNTDAVKSTENMDSSGEVNEYNNEEDEESTLHENEEDDGDEHPGESSITKKLWTFFTT</sequence>
<protein>
    <recommendedName>
        <fullName evidence="9">Nuclear matrix constituent protein 1-like protein</fullName>
    </recommendedName>
</protein>
<evidence type="ECO:0000313" key="8">
    <source>
        <dbReference type="Proteomes" id="UP001634393"/>
    </source>
</evidence>
<name>A0ABD3SHW6_9LAMI</name>
<evidence type="ECO:0000256" key="5">
    <source>
        <dbReference type="SAM" id="Coils"/>
    </source>
</evidence>
<comment type="subcellular location">
    <subcellularLocation>
        <location evidence="3">Nucleus lamina</location>
    </subcellularLocation>
</comment>
<evidence type="ECO:0008006" key="9">
    <source>
        <dbReference type="Google" id="ProtNLM"/>
    </source>
</evidence>
<keyword evidence="8" id="KW-1185">Reference proteome</keyword>
<keyword evidence="2" id="KW-0539">Nucleus</keyword>
<reference evidence="7 8" key="1">
    <citation type="submission" date="2024-12" db="EMBL/GenBank/DDBJ databases">
        <title>The unique morphological basis and parallel evolutionary history of personate flowers in Penstemon.</title>
        <authorList>
            <person name="Depatie T.H."/>
            <person name="Wessinger C.A."/>
        </authorList>
    </citation>
    <scope>NUCLEOTIDE SEQUENCE [LARGE SCALE GENOMIC DNA]</scope>
    <source>
        <strain evidence="7">WTNN_2</strain>
        <tissue evidence="7">Leaf</tissue>
    </source>
</reference>
<dbReference type="GO" id="GO:0005652">
    <property type="term" value="C:nuclear lamina"/>
    <property type="evidence" value="ECO:0007669"/>
    <property type="project" value="UniProtKB-SubCell"/>
</dbReference>
<dbReference type="PANTHER" id="PTHR31908">
    <property type="entry name" value="PROTEIN CROWDED NUCLEI 4"/>
    <property type="match status" value="1"/>
</dbReference>
<evidence type="ECO:0000256" key="6">
    <source>
        <dbReference type="SAM" id="MobiDB-lite"/>
    </source>
</evidence>
<feature type="coiled-coil region" evidence="5">
    <location>
        <begin position="235"/>
        <end position="357"/>
    </location>
</feature>
<gene>
    <name evidence="7" type="ORF">ACJIZ3_020084</name>
</gene>
<dbReference type="EMBL" id="JBJXBP010000006">
    <property type="protein sequence ID" value="KAL3824055.1"/>
    <property type="molecule type" value="Genomic_DNA"/>
</dbReference>
<dbReference type="Proteomes" id="UP001634393">
    <property type="component" value="Unassembled WGS sequence"/>
</dbReference>
<feature type="compositionally biased region" description="Basic and acidic residues" evidence="6">
    <location>
        <begin position="500"/>
        <end position="520"/>
    </location>
</feature>
<evidence type="ECO:0000256" key="2">
    <source>
        <dbReference type="ARBA" id="ARBA00023242"/>
    </source>
</evidence>
<proteinExistence type="inferred from homology"/>
<feature type="region of interest" description="Disordered" evidence="6">
    <location>
        <begin position="435"/>
        <end position="621"/>
    </location>
</feature>
<feature type="compositionally biased region" description="Polar residues" evidence="6">
    <location>
        <begin position="540"/>
        <end position="579"/>
    </location>
</feature>
<keyword evidence="1 5" id="KW-0175">Coiled coil</keyword>